<organism evidence="6 7">
    <name type="scientific">Ceratopteris richardii</name>
    <name type="common">Triangle waterfern</name>
    <dbReference type="NCBI Taxonomy" id="49495"/>
    <lineage>
        <taxon>Eukaryota</taxon>
        <taxon>Viridiplantae</taxon>
        <taxon>Streptophyta</taxon>
        <taxon>Embryophyta</taxon>
        <taxon>Tracheophyta</taxon>
        <taxon>Polypodiopsida</taxon>
        <taxon>Polypodiidae</taxon>
        <taxon>Polypodiales</taxon>
        <taxon>Pteridineae</taxon>
        <taxon>Pteridaceae</taxon>
        <taxon>Parkerioideae</taxon>
        <taxon>Ceratopteris</taxon>
    </lineage>
</organism>
<feature type="compositionally biased region" description="Basic and acidic residues" evidence="5">
    <location>
        <begin position="83"/>
        <end position="106"/>
    </location>
</feature>
<evidence type="ECO:0000256" key="1">
    <source>
        <dbReference type="ARBA" id="ARBA00022490"/>
    </source>
</evidence>
<feature type="region of interest" description="Disordered" evidence="5">
    <location>
        <begin position="23"/>
        <end position="106"/>
    </location>
</feature>
<evidence type="ECO:0000256" key="4">
    <source>
        <dbReference type="HAMAP-Rule" id="MF_03009"/>
    </source>
</evidence>
<dbReference type="GO" id="GO:0033290">
    <property type="term" value="C:eukaryotic 48S preinitiation complex"/>
    <property type="evidence" value="ECO:0007669"/>
    <property type="project" value="UniProtKB-UniRule"/>
</dbReference>
<proteinExistence type="inferred from homology"/>
<dbReference type="FunFam" id="1.10.246.60:FF:000002">
    <property type="entry name" value="Eukaryotic translation initiation factor 3 subunit J"/>
    <property type="match status" value="1"/>
</dbReference>
<feature type="compositionally biased region" description="Basic and acidic residues" evidence="5">
    <location>
        <begin position="66"/>
        <end position="76"/>
    </location>
</feature>
<dbReference type="PANTHER" id="PTHR21681:SF0">
    <property type="entry name" value="EUKARYOTIC TRANSLATION INITIATION FACTOR 3 SUBUNIT J"/>
    <property type="match status" value="1"/>
</dbReference>
<dbReference type="EMBL" id="CM035406">
    <property type="protein sequence ID" value="KAH7447542.1"/>
    <property type="molecule type" value="Genomic_DNA"/>
</dbReference>
<feature type="compositionally biased region" description="Acidic residues" evidence="5">
    <location>
        <begin position="48"/>
        <end position="65"/>
    </location>
</feature>
<keyword evidence="7" id="KW-1185">Reference proteome</keyword>
<dbReference type="HAMAP" id="MF_03009">
    <property type="entry name" value="eIF3j"/>
    <property type="match status" value="1"/>
</dbReference>
<gene>
    <name evidence="6" type="ORF">KP509_01G111000</name>
</gene>
<comment type="caution">
    <text evidence="6">The sequence shown here is derived from an EMBL/GenBank/DDBJ whole genome shotgun (WGS) entry which is preliminary data.</text>
</comment>
<dbReference type="PANTHER" id="PTHR21681">
    <property type="entry name" value="EUKARYOTIC TRANSLATION INITIATION FACTOR 3 SUBUNIT J"/>
    <property type="match status" value="1"/>
</dbReference>
<evidence type="ECO:0000256" key="5">
    <source>
        <dbReference type="SAM" id="MobiDB-lite"/>
    </source>
</evidence>
<accession>A0A8T2VJN2</accession>
<comment type="similarity">
    <text evidence="4">Belongs to the eIF-3 subunit J family.</text>
</comment>
<evidence type="ECO:0000313" key="6">
    <source>
        <dbReference type="EMBL" id="KAH7447542.1"/>
    </source>
</evidence>
<dbReference type="GO" id="GO:0001732">
    <property type="term" value="P:formation of cytoplasmic translation initiation complex"/>
    <property type="evidence" value="ECO:0007669"/>
    <property type="project" value="UniProtKB-UniRule"/>
</dbReference>
<comment type="subunit">
    <text evidence="4">Component of the eukaryotic translation initiation factor 3 (eIF-3) complex.</text>
</comment>
<keyword evidence="2 4" id="KW-0396">Initiation factor</keyword>
<dbReference type="Proteomes" id="UP000825935">
    <property type="component" value="Chromosome 1"/>
</dbReference>
<dbReference type="OMA" id="KPHYALW"/>
<dbReference type="InterPro" id="IPR023194">
    <property type="entry name" value="eIF3-like_dom_sf"/>
</dbReference>
<keyword evidence="3 4" id="KW-0648">Protein biosynthesis</keyword>
<sequence>MSFFFGWNMILDRTHIAVFFSPPDFSESEDFVPPPPAITREKPKGQWDDEDAEEEEDVKESWEDEEKPKTEPKPEKPAASQKAKTEKKPDIVQSKKTEPKKPLTPEEEAAIKLEEKLKQQRLVEESDYQSTTELFSRNNGEHNLDNFIPKSESDFVEYAGLVAHKLRTFEKSFHYLTLLKAVMRQAMISLKAADAKEVASSVTVIANEKLKAEKDAAGKKKTGAKKKQLHVDKDEDTVLAAYDDVDEYDFM</sequence>
<reference evidence="6" key="1">
    <citation type="submission" date="2021-08" db="EMBL/GenBank/DDBJ databases">
        <title>WGS assembly of Ceratopteris richardii.</title>
        <authorList>
            <person name="Marchant D.B."/>
            <person name="Chen G."/>
            <person name="Jenkins J."/>
            <person name="Shu S."/>
            <person name="Leebens-Mack J."/>
            <person name="Grimwood J."/>
            <person name="Schmutz J."/>
            <person name="Soltis P."/>
            <person name="Soltis D."/>
            <person name="Chen Z.-H."/>
        </authorList>
    </citation>
    <scope>NUCLEOTIDE SEQUENCE</scope>
    <source>
        <strain evidence="6">Whitten #5841</strain>
        <tissue evidence="6">Leaf</tissue>
    </source>
</reference>
<dbReference type="AlphaFoldDB" id="A0A8T2VJN2"/>
<dbReference type="OrthoDB" id="20381at2759"/>
<protein>
    <recommendedName>
        <fullName evidence="4">Eukaryotic translation initiation factor 3 subunit J</fullName>
        <shortName evidence="4">eIF3j</shortName>
    </recommendedName>
</protein>
<name>A0A8T2VJN2_CERRI</name>
<dbReference type="Pfam" id="PF08597">
    <property type="entry name" value="eIF3_subunit"/>
    <property type="match status" value="1"/>
</dbReference>
<dbReference type="GO" id="GO:0003743">
    <property type="term" value="F:translation initiation factor activity"/>
    <property type="evidence" value="ECO:0007669"/>
    <property type="project" value="UniProtKB-UniRule"/>
</dbReference>
<evidence type="ECO:0000256" key="3">
    <source>
        <dbReference type="ARBA" id="ARBA00022917"/>
    </source>
</evidence>
<comment type="subcellular location">
    <subcellularLocation>
        <location evidence="4">Cytoplasm</location>
    </subcellularLocation>
</comment>
<keyword evidence="1 4" id="KW-0963">Cytoplasm</keyword>
<dbReference type="Gene3D" id="1.10.246.60">
    <property type="entry name" value="Eukaryotic translation initiation factor 3 like domains"/>
    <property type="match status" value="1"/>
</dbReference>
<comment type="function">
    <text evidence="4">Component of the eukaryotic translation initiation factor 3 (eIF-3) complex, which is involved in protein synthesis of a specialized repertoire of mRNAs and, together with other initiation factors, stimulates binding of mRNA and methionyl-tRNAi to the 40S ribosome. The eIF-3 complex specifically targets and initiates translation of a subset of mRNAs involved in cell proliferation.</text>
</comment>
<dbReference type="InterPro" id="IPR013906">
    <property type="entry name" value="eIF3j"/>
</dbReference>
<evidence type="ECO:0000313" key="7">
    <source>
        <dbReference type="Proteomes" id="UP000825935"/>
    </source>
</evidence>
<evidence type="ECO:0000256" key="2">
    <source>
        <dbReference type="ARBA" id="ARBA00022540"/>
    </source>
</evidence>
<dbReference type="GO" id="GO:0016282">
    <property type="term" value="C:eukaryotic 43S preinitiation complex"/>
    <property type="evidence" value="ECO:0007669"/>
    <property type="project" value="UniProtKB-UniRule"/>
</dbReference>
<dbReference type="GO" id="GO:0005852">
    <property type="term" value="C:eukaryotic translation initiation factor 3 complex"/>
    <property type="evidence" value="ECO:0007669"/>
    <property type="project" value="UniProtKB-UniRule"/>
</dbReference>